<dbReference type="InterPro" id="IPR036415">
    <property type="entry name" value="Lamin_tail_dom_sf"/>
</dbReference>
<keyword evidence="2" id="KW-0946">Virion</keyword>
<keyword evidence="2" id="KW-0167">Capsid protein</keyword>
<feature type="domain" description="LTD" evidence="1">
    <location>
        <begin position="180"/>
        <end position="302"/>
    </location>
</feature>
<gene>
    <name evidence="2" type="ORF">A2I98_12415</name>
</gene>
<dbReference type="PANTHER" id="PTHR40050:SF1">
    <property type="entry name" value="INNER SPORE COAT PROTEIN H"/>
    <property type="match status" value="1"/>
</dbReference>
<dbReference type="InterPro" id="IPR001322">
    <property type="entry name" value="Lamin_tail_dom"/>
</dbReference>
<feature type="domain" description="LTD" evidence="1">
    <location>
        <begin position="317"/>
        <end position="466"/>
    </location>
</feature>
<evidence type="ECO:0000259" key="1">
    <source>
        <dbReference type="PROSITE" id="PS51841"/>
    </source>
</evidence>
<evidence type="ECO:0000313" key="3">
    <source>
        <dbReference type="Proteomes" id="UP000075621"/>
    </source>
</evidence>
<dbReference type="Pfam" id="PF08757">
    <property type="entry name" value="CotH"/>
    <property type="match status" value="1"/>
</dbReference>
<dbReference type="InterPro" id="IPR014867">
    <property type="entry name" value="Spore_coat_CotH_CotH2/3/7"/>
</dbReference>
<organism evidence="2 3">
    <name type="scientific">Pseudoalteromonas agarivorans</name>
    <dbReference type="NCBI Taxonomy" id="176102"/>
    <lineage>
        <taxon>Bacteria</taxon>
        <taxon>Pseudomonadati</taxon>
        <taxon>Pseudomonadota</taxon>
        <taxon>Gammaproteobacteria</taxon>
        <taxon>Alteromonadales</taxon>
        <taxon>Pseudoalteromonadaceae</taxon>
        <taxon>Pseudoalteromonas</taxon>
    </lineage>
</organism>
<name>A0ABR5VSJ2_9GAMM</name>
<dbReference type="Proteomes" id="UP000075621">
    <property type="component" value="Unassembled WGS sequence"/>
</dbReference>
<dbReference type="SUPFAM" id="SSF74853">
    <property type="entry name" value="Lamin A/C globular tail domain"/>
    <property type="match status" value="2"/>
</dbReference>
<reference evidence="2 3" key="1">
    <citation type="submission" date="2016-03" db="EMBL/GenBank/DDBJ databases">
        <authorList>
            <person name="Zhang H."/>
            <person name="Liu R."/>
            <person name="Wang M."/>
            <person name="Wang H."/>
            <person name="Wang L."/>
            <person name="Song L."/>
        </authorList>
    </citation>
    <scope>NUCLEOTIDE SEQUENCE [LARGE SCALE GENOMIC DNA]</scope>
    <source>
        <strain evidence="2 3">DSM 16098</strain>
    </source>
</reference>
<dbReference type="PROSITE" id="PS51841">
    <property type="entry name" value="LTD"/>
    <property type="match status" value="2"/>
</dbReference>
<dbReference type="Pfam" id="PF00932">
    <property type="entry name" value="LTD"/>
    <property type="match status" value="2"/>
</dbReference>
<sequence>MNIKPFIFYSVIASTTFLYGCGGTEQTTDSSTEQTDSSSTTTSTGLVINEIVASPSDTTYDWIELYATEDIADLSVFSLVDDNADRVPQALPAVALSQGEFIVIQAIDETDTPPDSGYYVTFKLGSDDAVTLYEDGTAISVLDWEEGEAAEGFSYGLYTDGTGTAQTLTPTEGAANQTADTSSLVTTLIAEDAPLRINEVVAKDSSGGEDWIELYVTSSSDVYLADYTLSDDNNEQFALPDITLSPGEFYRIYASTDDLGDLPSVAFKLGASDTVSLYSNNVIIEQLSWNKGQALSGYSYGRYPDGSDATTVLTPTELSSNSQATHGPLVINEIVASAADDGNDWFELYNNSANTINLANYHVIDESDDIDPVTLPDIDLYAGEYIIIYATDEDPGTYYVPFKLGKEDELSLILNDEVIDYIDWDESDVATGFSYGLSSSTDFTHAFLTPTPSSENTVATAFTPTAVNTLSITISDENWQDILDNPLDEQYHETAITFNGVTLDSVAIRTKGGSSLSSVANSSSDRYSFKVDINEYVSGQKFFGLKKFTLQNSFNDPSYMREVIAYELMDKMGVPTPEHAYVNFYVNGELFGLYLMVEAVDGEFVEKHFANSNGDLYKPDGTGSDLLWLGDDIQSYTDINLQTNEDTTDNGAFINFVESLDKGETSAIDIDTLLRYMSVSTSLSNLDSYHGPLAHNYYIYDDDGVFSILPWDFNESFGTFNMDCNGVDVRELYIDEPVSGALSERPLIANVFAEQSHLDTYHSYLTQLINGSLSSDTFNARVNEIADLIREHVQNDPTSFYGSTYFEQNLTSTTGQFYGLTSFMEYRVANMAAQLDGTLPSAGDGSGFCSR</sequence>
<dbReference type="EMBL" id="LVCM01000013">
    <property type="protein sequence ID" value="KYL33801.1"/>
    <property type="molecule type" value="Genomic_DNA"/>
</dbReference>
<comment type="caution">
    <text evidence="2">The sequence shown here is derived from an EMBL/GenBank/DDBJ whole genome shotgun (WGS) entry which is preliminary data.</text>
</comment>
<dbReference type="PANTHER" id="PTHR40050">
    <property type="entry name" value="INNER SPORE COAT PROTEIN H"/>
    <property type="match status" value="1"/>
</dbReference>
<evidence type="ECO:0000313" key="2">
    <source>
        <dbReference type="EMBL" id="KYL33801.1"/>
    </source>
</evidence>
<dbReference type="PROSITE" id="PS51257">
    <property type="entry name" value="PROKAR_LIPOPROTEIN"/>
    <property type="match status" value="1"/>
</dbReference>
<protein>
    <submittedName>
        <fullName evidence="2">Spore coat protein CotH</fullName>
    </submittedName>
</protein>
<accession>A0ABR5VSJ2</accession>
<dbReference type="RefSeq" id="WP_064385782.1">
    <property type="nucleotide sequence ID" value="NZ_LVCM01000013.1"/>
</dbReference>
<proteinExistence type="predicted"/>
<dbReference type="Gene3D" id="2.60.40.1260">
    <property type="entry name" value="Lamin Tail domain"/>
    <property type="match status" value="2"/>
</dbReference>